<proteinExistence type="predicted"/>
<dbReference type="WBParaSite" id="MBELARI_LOCUS21375">
    <property type="protein sequence ID" value="MBELARI_LOCUS21375"/>
    <property type="gene ID" value="MBELARI_LOCUS21375"/>
</dbReference>
<feature type="transmembrane region" description="Helical" evidence="1">
    <location>
        <begin position="269"/>
        <end position="289"/>
    </location>
</feature>
<evidence type="ECO:0000313" key="2">
    <source>
        <dbReference type="Proteomes" id="UP000887575"/>
    </source>
</evidence>
<reference evidence="3" key="1">
    <citation type="submission" date="2024-02" db="UniProtKB">
        <authorList>
            <consortium name="WormBaseParasite"/>
        </authorList>
    </citation>
    <scope>IDENTIFICATION</scope>
</reference>
<evidence type="ECO:0000313" key="3">
    <source>
        <dbReference type="WBParaSite" id="MBELARI_LOCUS21375"/>
    </source>
</evidence>
<evidence type="ECO:0000256" key="1">
    <source>
        <dbReference type="SAM" id="Phobius"/>
    </source>
</evidence>
<name>A0AAF3F4D0_9BILA</name>
<keyword evidence="2" id="KW-1185">Reference proteome</keyword>
<dbReference type="Proteomes" id="UP000887575">
    <property type="component" value="Unassembled WGS sequence"/>
</dbReference>
<accession>A0AAF3F4D0</accession>
<feature type="transmembrane region" description="Helical" evidence="1">
    <location>
        <begin position="222"/>
        <end position="243"/>
    </location>
</feature>
<dbReference type="AlphaFoldDB" id="A0AAF3F4D0"/>
<keyword evidence="1" id="KW-1133">Transmembrane helix</keyword>
<keyword evidence="1" id="KW-0472">Membrane</keyword>
<organism evidence="2 3">
    <name type="scientific">Mesorhabditis belari</name>
    <dbReference type="NCBI Taxonomy" id="2138241"/>
    <lineage>
        <taxon>Eukaryota</taxon>
        <taxon>Metazoa</taxon>
        <taxon>Ecdysozoa</taxon>
        <taxon>Nematoda</taxon>
        <taxon>Chromadorea</taxon>
        <taxon>Rhabditida</taxon>
        <taxon>Rhabditina</taxon>
        <taxon>Rhabditomorpha</taxon>
        <taxon>Rhabditoidea</taxon>
        <taxon>Rhabditidae</taxon>
        <taxon>Mesorhabditinae</taxon>
        <taxon>Mesorhabditis</taxon>
    </lineage>
</organism>
<protein>
    <submittedName>
        <fullName evidence="3">Uncharacterized protein</fullName>
    </submittedName>
</protein>
<sequence>MGHDDDHDHGGMEATYKTQRPPWIGLWSSREYLGRPDWWKENGLKDDVVRRGKWRNFGAKTREEDPDYWDPKVPDGTSLQGSFGLDATKNKNFGLKADTPEELGEFQEKLMKGSHQYKAIAERWNLSKEHPGLAVSPNMDTLWLTPASKLGSGSIIPNNWYFMGPRFFDKPLNAAPHEKAFAAAKYVGIFMLPWTLFDIKAYPPCGSKDLRPRMYIERYMKLAPVPMLIAGTWGFTLSFAAAMRDRDDVHNQYYAAAASGFALSRIKNFTIGVSFFLVASVLGTFYHYARVSGMGLQGRVEKNQFGRHWGGPLLWKFFQRGGAQVPEKNF</sequence>
<keyword evidence="1" id="KW-0812">Transmembrane</keyword>